<organism evidence="1 2">
    <name type="scientific">Plakobranchus ocellatus</name>
    <dbReference type="NCBI Taxonomy" id="259542"/>
    <lineage>
        <taxon>Eukaryota</taxon>
        <taxon>Metazoa</taxon>
        <taxon>Spiralia</taxon>
        <taxon>Lophotrochozoa</taxon>
        <taxon>Mollusca</taxon>
        <taxon>Gastropoda</taxon>
        <taxon>Heterobranchia</taxon>
        <taxon>Euthyneura</taxon>
        <taxon>Panpulmonata</taxon>
        <taxon>Sacoglossa</taxon>
        <taxon>Placobranchoidea</taxon>
        <taxon>Plakobranchidae</taxon>
        <taxon>Plakobranchus</taxon>
    </lineage>
</organism>
<reference evidence="1 2" key="1">
    <citation type="journal article" date="2021" name="Elife">
        <title>Chloroplast acquisition without the gene transfer in kleptoplastic sea slugs, Plakobranchus ocellatus.</title>
        <authorList>
            <person name="Maeda T."/>
            <person name="Takahashi S."/>
            <person name="Yoshida T."/>
            <person name="Shimamura S."/>
            <person name="Takaki Y."/>
            <person name="Nagai Y."/>
            <person name="Toyoda A."/>
            <person name="Suzuki Y."/>
            <person name="Arimoto A."/>
            <person name="Ishii H."/>
            <person name="Satoh N."/>
            <person name="Nishiyama T."/>
            <person name="Hasebe M."/>
            <person name="Maruyama T."/>
            <person name="Minagawa J."/>
            <person name="Obokata J."/>
            <person name="Shigenobu S."/>
        </authorList>
    </citation>
    <scope>NUCLEOTIDE SEQUENCE [LARGE SCALE GENOMIC DNA]</scope>
</reference>
<dbReference type="EMBL" id="BLXT01006120">
    <property type="protein sequence ID" value="GFO29076.1"/>
    <property type="molecule type" value="Genomic_DNA"/>
</dbReference>
<evidence type="ECO:0000313" key="2">
    <source>
        <dbReference type="Proteomes" id="UP000735302"/>
    </source>
</evidence>
<dbReference type="Proteomes" id="UP000735302">
    <property type="component" value="Unassembled WGS sequence"/>
</dbReference>
<name>A0AAV4C8N5_9GAST</name>
<proteinExistence type="predicted"/>
<comment type="caution">
    <text evidence="1">The sequence shown here is derived from an EMBL/GenBank/DDBJ whole genome shotgun (WGS) entry which is preliminary data.</text>
</comment>
<dbReference type="AlphaFoldDB" id="A0AAV4C8N5"/>
<sequence>MANGQSAFSHPHRDLCLYWTLKRADGRIRSEQAAWNCDWHGQFLFVFIVLWLARGVCGASTGLETSALYPEYGSARWRRGHLKIAREPVSNYWRGILELSLPFLFNWRA</sequence>
<evidence type="ECO:0000313" key="1">
    <source>
        <dbReference type="EMBL" id="GFO29076.1"/>
    </source>
</evidence>
<protein>
    <submittedName>
        <fullName evidence="1">Uncharacterized protein</fullName>
    </submittedName>
</protein>
<accession>A0AAV4C8N5</accession>
<keyword evidence="2" id="KW-1185">Reference proteome</keyword>
<gene>
    <name evidence="1" type="ORF">PoB_005558100</name>
</gene>